<dbReference type="Proteomes" id="UP000076927">
    <property type="component" value="Chromosome"/>
</dbReference>
<evidence type="ECO:0000313" key="1">
    <source>
        <dbReference type="EMBL" id="ANE47083.1"/>
    </source>
</evidence>
<reference evidence="1 2" key="1">
    <citation type="submission" date="2015-01" db="EMBL/GenBank/DDBJ databases">
        <title>Paenibacillus swuensis/DY6/whole genome sequencing.</title>
        <authorList>
            <person name="Kim M.K."/>
            <person name="Srinivasan S."/>
            <person name="Lee J.-J."/>
        </authorList>
    </citation>
    <scope>NUCLEOTIDE SEQUENCE [LARGE SCALE GENOMIC DNA]</scope>
    <source>
        <strain evidence="1 2">DY6</strain>
    </source>
</reference>
<organism evidence="1 2">
    <name type="scientific">Paenibacillus swuensis</name>
    <dbReference type="NCBI Taxonomy" id="1178515"/>
    <lineage>
        <taxon>Bacteria</taxon>
        <taxon>Bacillati</taxon>
        <taxon>Bacillota</taxon>
        <taxon>Bacilli</taxon>
        <taxon>Bacillales</taxon>
        <taxon>Paenibacillaceae</taxon>
        <taxon>Paenibacillus</taxon>
    </lineage>
</organism>
<dbReference type="PATRIC" id="fig|1178515.4.peg.2671"/>
<keyword evidence="2" id="KW-1185">Reference proteome</keyword>
<protein>
    <recommendedName>
        <fullName evidence="3">DUF3502 domain-containing protein</fullName>
    </recommendedName>
</protein>
<evidence type="ECO:0008006" key="3">
    <source>
        <dbReference type="Google" id="ProtNLM"/>
    </source>
</evidence>
<dbReference type="AlphaFoldDB" id="A0A172TJY1"/>
<accession>A0A172TJY1</accession>
<proteinExistence type="predicted"/>
<sequence length="148" mass="17031">MNADGYPKFTENWTEMPDTEKVKFKLQYFNFAGNATFIDTAKMKNEMNLPEPKRKWSTVAQTNVFWKTSKNVTEFLNLDPSAELPEGIAAQSVKDIYAQTFAKSLFAKDKAQLDSLLDQGLDNMEKVGLERVLKFKTEAWHKNLELLK</sequence>
<gene>
    <name evidence="1" type="ORF">SY83_13325</name>
</gene>
<evidence type="ECO:0000313" key="2">
    <source>
        <dbReference type="Proteomes" id="UP000076927"/>
    </source>
</evidence>
<name>A0A172TJY1_9BACL</name>
<dbReference type="EMBL" id="CP011388">
    <property type="protein sequence ID" value="ANE47083.1"/>
    <property type="molecule type" value="Genomic_DNA"/>
</dbReference>
<dbReference type="RefSeq" id="WP_068607238.1">
    <property type="nucleotide sequence ID" value="NZ_CP011388.1"/>
</dbReference>
<dbReference type="KEGG" id="pswu:SY83_13325"/>